<organism evidence="2 3">
    <name type="scientific">Ambispora gerdemannii</name>
    <dbReference type="NCBI Taxonomy" id="144530"/>
    <lineage>
        <taxon>Eukaryota</taxon>
        <taxon>Fungi</taxon>
        <taxon>Fungi incertae sedis</taxon>
        <taxon>Mucoromycota</taxon>
        <taxon>Glomeromycotina</taxon>
        <taxon>Glomeromycetes</taxon>
        <taxon>Archaeosporales</taxon>
        <taxon>Ambisporaceae</taxon>
        <taxon>Ambispora</taxon>
    </lineage>
</organism>
<dbReference type="Pfam" id="PF13358">
    <property type="entry name" value="DDE_3"/>
    <property type="match status" value="1"/>
</dbReference>
<proteinExistence type="predicted"/>
<dbReference type="InterPro" id="IPR036397">
    <property type="entry name" value="RNaseH_sf"/>
</dbReference>
<dbReference type="Proteomes" id="UP000789831">
    <property type="component" value="Unassembled WGS sequence"/>
</dbReference>
<dbReference type="GO" id="GO:0003676">
    <property type="term" value="F:nucleic acid binding"/>
    <property type="evidence" value="ECO:0007669"/>
    <property type="project" value="InterPro"/>
</dbReference>
<accession>A0A9N9BKU9</accession>
<dbReference type="Gene3D" id="3.30.420.10">
    <property type="entry name" value="Ribonuclease H-like superfamily/Ribonuclease H"/>
    <property type="match status" value="1"/>
</dbReference>
<dbReference type="InterPro" id="IPR038717">
    <property type="entry name" value="Tc1-like_DDE_dom"/>
</dbReference>
<name>A0A9N9BKU9_9GLOM</name>
<comment type="caution">
    <text evidence="2">The sequence shown here is derived from an EMBL/GenBank/DDBJ whole genome shotgun (WGS) entry which is preliminary data.</text>
</comment>
<dbReference type="AlphaFoldDB" id="A0A9N9BKU9"/>
<evidence type="ECO:0000313" key="3">
    <source>
        <dbReference type="Proteomes" id="UP000789831"/>
    </source>
</evidence>
<evidence type="ECO:0000313" key="2">
    <source>
        <dbReference type="EMBL" id="CAG8567137.1"/>
    </source>
</evidence>
<feature type="domain" description="Tc1-like transposase DDE" evidence="1">
    <location>
        <begin position="37"/>
        <end position="79"/>
    </location>
</feature>
<keyword evidence="3" id="KW-1185">Reference proteome</keyword>
<sequence>MTWENKSGCLSHNHKANLLPFGISWEPCGTNQKIKLFAENKIVTINWPANSPDLNPIENIWKVLKDNVQIYEVFPKSEDELKIALKEEWEKLDVSVFEEIISSPITCNPI</sequence>
<evidence type="ECO:0000259" key="1">
    <source>
        <dbReference type="Pfam" id="PF13358"/>
    </source>
</evidence>
<gene>
    <name evidence="2" type="ORF">AGERDE_LOCUS7451</name>
</gene>
<protein>
    <submittedName>
        <fullName evidence="2">212_t:CDS:1</fullName>
    </submittedName>
</protein>
<reference evidence="2" key="1">
    <citation type="submission" date="2021-06" db="EMBL/GenBank/DDBJ databases">
        <authorList>
            <person name="Kallberg Y."/>
            <person name="Tangrot J."/>
            <person name="Rosling A."/>
        </authorList>
    </citation>
    <scope>NUCLEOTIDE SEQUENCE</scope>
    <source>
        <strain evidence="2">MT106</strain>
    </source>
</reference>
<dbReference type="EMBL" id="CAJVPL010001362">
    <property type="protein sequence ID" value="CAG8567137.1"/>
    <property type="molecule type" value="Genomic_DNA"/>
</dbReference>
<dbReference type="OrthoDB" id="2446457at2759"/>